<comment type="caution">
    <text evidence="1">The sequence shown here is derived from an EMBL/GenBank/DDBJ whole genome shotgun (WGS) entry which is preliminary data.</text>
</comment>
<reference evidence="1 2" key="1">
    <citation type="submission" date="2019-07" db="EMBL/GenBank/DDBJ databases">
        <title>Novel species of Flavobacterium.</title>
        <authorList>
            <person name="Liu Q."/>
            <person name="Xin Y.-H."/>
        </authorList>
    </citation>
    <scope>NUCLEOTIDE SEQUENCE [LARGE SCALE GENOMIC DNA]</scope>
    <source>
        <strain evidence="1 2">LB1R34</strain>
    </source>
</reference>
<dbReference type="RefSeq" id="WP_144257509.1">
    <property type="nucleotide sequence ID" value="NZ_VJZT01000021.1"/>
</dbReference>
<sequence length="87" mass="10097">MKNEPIPDPKWEQLLLDCNAYLKGYIAHYKKALQGNCNSVTKYLALKDQFEKTFLVLEKSQQNGHLSLVQQQKLVKIQMKLIYAINS</sequence>
<evidence type="ECO:0000313" key="2">
    <source>
        <dbReference type="Proteomes" id="UP000316371"/>
    </source>
</evidence>
<name>A0A553DSI4_9FLAO</name>
<proteinExistence type="predicted"/>
<dbReference type="AlphaFoldDB" id="A0A553DSI4"/>
<evidence type="ECO:0000313" key="1">
    <source>
        <dbReference type="EMBL" id="TRX35640.1"/>
    </source>
</evidence>
<keyword evidence="2" id="KW-1185">Reference proteome</keyword>
<protein>
    <submittedName>
        <fullName evidence="1">Uncharacterized protein</fullName>
    </submittedName>
</protein>
<gene>
    <name evidence="1" type="ORF">FNW21_14675</name>
</gene>
<accession>A0A553DSI4</accession>
<organism evidence="1 2">
    <name type="scientific">Flavobacterium restrictum</name>
    <dbReference type="NCBI Taxonomy" id="2594428"/>
    <lineage>
        <taxon>Bacteria</taxon>
        <taxon>Pseudomonadati</taxon>
        <taxon>Bacteroidota</taxon>
        <taxon>Flavobacteriia</taxon>
        <taxon>Flavobacteriales</taxon>
        <taxon>Flavobacteriaceae</taxon>
        <taxon>Flavobacterium</taxon>
    </lineage>
</organism>
<dbReference type="Proteomes" id="UP000316371">
    <property type="component" value="Unassembled WGS sequence"/>
</dbReference>
<dbReference type="EMBL" id="VJZT01000021">
    <property type="protein sequence ID" value="TRX35640.1"/>
    <property type="molecule type" value="Genomic_DNA"/>
</dbReference>
<dbReference type="OrthoDB" id="1376017at2"/>